<dbReference type="AlphaFoldDB" id="A0AAE7RA75"/>
<dbReference type="RefSeq" id="WP_065700874.1">
    <property type="nucleotide sequence ID" value="NZ_CP049208.1"/>
</dbReference>
<organism evidence="2 3">
    <name type="scientific">Agrobacterium rubi</name>
    <dbReference type="NCBI Taxonomy" id="28099"/>
    <lineage>
        <taxon>Bacteria</taxon>
        <taxon>Pseudomonadati</taxon>
        <taxon>Pseudomonadota</taxon>
        <taxon>Alphaproteobacteria</taxon>
        <taxon>Hyphomicrobiales</taxon>
        <taxon>Rhizobiaceae</taxon>
        <taxon>Rhizobium/Agrobacterium group</taxon>
        <taxon>Agrobacterium</taxon>
    </lineage>
</organism>
<dbReference type="EMBL" id="JAAMCP010000017">
    <property type="protein sequence ID" value="NTF39857.1"/>
    <property type="molecule type" value="Genomic_DNA"/>
</dbReference>
<accession>A0AAE7RA75</accession>
<dbReference type="EMBL" id="CP049208">
    <property type="protein sequence ID" value="QTG03313.1"/>
    <property type="molecule type" value="Genomic_DNA"/>
</dbReference>
<protein>
    <submittedName>
        <fullName evidence="2">Uncharacterized protein</fullName>
    </submittedName>
</protein>
<keyword evidence="2" id="KW-0614">Plasmid</keyword>
<evidence type="ECO:0000313" key="4">
    <source>
        <dbReference type="Proteomes" id="UP000822331"/>
    </source>
</evidence>
<evidence type="ECO:0000313" key="1">
    <source>
        <dbReference type="EMBL" id="NTF39857.1"/>
    </source>
</evidence>
<geneLocation type="plasmid" evidence="2 3">
    <name>pW2_73_1</name>
</geneLocation>
<name>A0AAE7RA75_9HYPH</name>
<sequence length="214" mass="23701">MADSENSRTLPAITCRNPLQIAEWFLSNNFSDQERWAPGMRDPALTKWHAWNRAFQELGDLGRAQQKLESRLWSIAPAPLVEITSTDSAAPFFTSSISEIREQLRGDAFAAARASAESDLLAKCQRWAAADQSVGYSRAKRAEDEASLIEERLAEELLQTPAMSTVAVAAKLHCILERGSPRPDSDEFPWPQIKSVLIDVLAMDGMFSMETCAG</sequence>
<keyword evidence="4" id="KW-1185">Reference proteome</keyword>
<dbReference type="Proteomes" id="UP000663912">
    <property type="component" value="Plasmid pW2_73_1"/>
</dbReference>
<reference evidence="1 4" key="1">
    <citation type="journal article" date="2020" name="Science">
        <title>Unexpected conservation and global transmission of agrobacterial virulence plasmids.</title>
        <authorList>
            <person name="Weisberg A.J."/>
            <person name="Davis E.W. 2nd"/>
            <person name="Tabima J."/>
            <person name="Belcher M.S."/>
            <person name="Miller M."/>
            <person name="Kuo C.H."/>
            <person name="Loper J.E."/>
            <person name="Grunwald N.J."/>
            <person name="Putnam M.L."/>
            <person name="Chang J.H."/>
        </authorList>
    </citation>
    <scope>NUCLEOTIDE SEQUENCE [LARGE SCALE GENOMIC DNA]</scope>
    <source>
        <strain evidence="1 4">A19/93</strain>
    </source>
</reference>
<dbReference type="Proteomes" id="UP000822331">
    <property type="component" value="Unassembled WGS sequence"/>
</dbReference>
<dbReference type="KEGG" id="arui:G6M88_22865"/>
<evidence type="ECO:0000313" key="3">
    <source>
        <dbReference type="Proteomes" id="UP000663912"/>
    </source>
</evidence>
<evidence type="ECO:0000313" key="2">
    <source>
        <dbReference type="EMBL" id="QTG03313.1"/>
    </source>
</evidence>
<reference evidence="2" key="2">
    <citation type="submission" date="2020-02" db="EMBL/GenBank/DDBJ databases">
        <title>Unexpected conservation and global transmission of agrobacterial virulence plasmids.</title>
        <authorList>
            <person name="Weisberg A.J."/>
            <person name="Davis E.W. II"/>
            <person name="Tabima J.R."/>
            <person name="Belcher M.S."/>
            <person name="Miller M."/>
            <person name="Kuo C.-H."/>
            <person name="Loper J.E."/>
            <person name="Grunwald N.J."/>
            <person name="Putnam M.L."/>
            <person name="Chang J.H."/>
        </authorList>
    </citation>
    <scope>NUCLEOTIDE SEQUENCE</scope>
    <source>
        <strain evidence="2">W2/73</strain>
        <plasmid evidence="2">pW2_73_1</plasmid>
    </source>
</reference>
<proteinExistence type="predicted"/>
<gene>
    <name evidence="1" type="ORF">G6L72_24540</name>
    <name evidence="2" type="ORF">G6M88_22865</name>
</gene>